<dbReference type="GO" id="GO:0005886">
    <property type="term" value="C:plasma membrane"/>
    <property type="evidence" value="ECO:0007669"/>
    <property type="project" value="UniProtKB-SubCell"/>
</dbReference>
<comment type="similarity">
    <text evidence="5">Belongs to the 4-toluene sulfonate uptake permease (TSUP) (TC 2.A.102) family.</text>
</comment>
<evidence type="ECO:0000313" key="6">
    <source>
        <dbReference type="EMBL" id="NYD36681.1"/>
    </source>
</evidence>
<feature type="transmembrane region" description="Helical" evidence="5">
    <location>
        <begin position="226"/>
        <end position="254"/>
    </location>
</feature>
<keyword evidence="4 5" id="KW-0472">Membrane</keyword>
<proteinExistence type="inferred from homology"/>
<feature type="transmembrane region" description="Helical" evidence="5">
    <location>
        <begin position="6"/>
        <end position="29"/>
    </location>
</feature>
<evidence type="ECO:0000256" key="1">
    <source>
        <dbReference type="ARBA" id="ARBA00004141"/>
    </source>
</evidence>
<keyword evidence="7" id="KW-1185">Reference proteome</keyword>
<evidence type="ECO:0000256" key="4">
    <source>
        <dbReference type="ARBA" id="ARBA00023136"/>
    </source>
</evidence>
<dbReference type="RefSeq" id="WP_179794320.1">
    <property type="nucleotide sequence ID" value="NZ_BAABHP010000021.1"/>
</dbReference>
<feature type="transmembrane region" description="Helical" evidence="5">
    <location>
        <begin position="73"/>
        <end position="94"/>
    </location>
</feature>
<evidence type="ECO:0000256" key="5">
    <source>
        <dbReference type="RuleBase" id="RU363041"/>
    </source>
</evidence>
<gene>
    <name evidence="6" type="ORF">BJ983_002783</name>
</gene>
<keyword evidence="5" id="KW-1003">Cell membrane</keyword>
<evidence type="ECO:0000313" key="7">
    <source>
        <dbReference type="Proteomes" id="UP000535890"/>
    </source>
</evidence>
<name>A0A7Y9J651_9PSEU</name>
<dbReference type="AlphaFoldDB" id="A0A7Y9J651"/>
<dbReference type="PANTHER" id="PTHR43483">
    <property type="entry name" value="MEMBRANE TRANSPORTER PROTEIN HI_0806-RELATED"/>
    <property type="match status" value="1"/>
</dbReference>
<dbReference type="Pfam" id="PF01925">
    <property type="entry name" value="TauE"/>
    <property type="match status" value="2"/>
</dbReference>
<keyword evidence="2 5" id="KW-0812">Transmembrane</keyword>
<comment type="caution">
    <text evidence="6">The sequence shown here is derived from an EMBL/GenBank/DDBJ whole genome shotgun (WGS) entry which is preliminary data.</text>
</comment>
<protein>
    <recommendedName>
        <fullName evidence="5">Probable membrane transporter protein</fullName>
    </recommendedName>
</protein>
<evidence type="ECO:0000256" key="3">
    <source>
        <dbReference type="ARBA" id="ARBA00022989"/>
    </source>
</evidence>
<organism evidence="6 7">
    <name type="scientific">Actinomycetospora corticicola</name>
    <dbReference type="NCBI Taxonomy" id="663602"/>
    <lineage>
        <taxon>Bacteria</taxon>
        <taxon>Bacillati</taxon>
        <taxon>Actinomycetota</taxon>
        <taxon>Actinomycetes</taxon>
        <taxon>Pseudonocardiales</taxon>
        <taxon>Pseudonocardiaceae</taxon>
        <taxon>Actinomycetospora</taxon>
    </lineage>
</organism>
<feature type="transmembrane region" description="Helical" evidence="5">
    <location>
        <begin position="139"/>
        <end position="161"/>
    </location>
</feature>
<accession>A0A7Y9J651</accession>
<feature type="transmembrane region" description="Helical" evidence="5">
    <location>
        <begin position="101"/>
        <end position="119"/>
    </location>
</feature>
<feature type="transmembrane region" description="Helical" evidence="5">
    <location>
        <begin position="50"/>
        <end position="67"/>
    </location>
</feature>
<keyword evidence="3 5" id="KW-1133">Transmembrane helix</keyword>
<feature type="transmembrane region" description="Helical" evidence="5">
    <location>
        <begin position="168"/>
        <end position="194"/>
    </location>
</feature>
<dbReference type="PANTHER" id="PTHR43483:SF3">
    <property type="entry name" value="MEMBRANE TRANSPORTER PROTEIN HI_0806-RELATED"/>
    <property type="match status" value="1"/>
</dbReference>
<reference evidence="6 7" key="1">
    <citation type="submission" date="2020-07" db="EMBL/GenBank/DDBJ databases">
        <title>Sequencing the genomes of 1000 actinobacteria strains.</title>
        <authorList>
            <person name="Klenk H.-P."/>
        </authorList>
    </citation>
    <scope>NUCLEOTIDE SEQUENCE [LARGE SCALE GENOMIC DNA]</scope>
    <source>
        <strain evidence="6 7">DSM 45772</strain>
    </source>
</reference>
<sequence>MTDRNGRLLGIGAVGGVVGGLLGGGNGVLTVPALDHYTSLPRPAVHGTSTLAATWVCAAGALVYWLIGGTLDLRAGGGMIVGGMIGGFYGAKLVARASETLLRVLLIVILVLTATKLYLDAAGLDPVADGAVVPADLLATWWFVVPLSVVVGIVVGAWAGAMGLGGGLLAVPALVLLFGVDLHTAAGTSLLVFLPNSLVSGLSHWRQGTADLRIANLVGLASAPGAVAGALLALALGNVVLGVVFGTFAAVMAVREVVLLVRRRRRPLPDDG</sequence>
<dbReference type="Proteomes" id="UP000535890">
    <property type="component" value="Unassembled WGS sequence"/>
</dbReference>
<evidence type="ECO:0000256" key="2">
    <source>
        <dbReference type="ARBA" id="ARBA00022692"/>
    </source>
</evidence>
<dbReference type="EMBL" id="JACCBN010000001">
    <property type="protein sequence ID" value="NYD36681.1"/>
    <property type="molecule type" value="Genomic_DNA"/>
</dbReference>
<dbReference type="InterPro" id="IPR002781">
    <property type="entry name" value="TM_pro_TauE-like"/>
</dbReference>
<comment type="subcellular location">
    <subcellularLocation>
        <location evidence="5">Cell membrane</location>
        <topology evidence="5">Multi-pass membrane protein</topology>
    </subcellularLocation>
    <subcellularLocation>
        <location evidence="1">Membrane</location>
        <topology evidence="1">Multi-pass membrane protein</topology>
    </subcellularLocation>
</comment>